<dbReference type="AlphaFoldDB" id="A0A2K9BPB7"/>
<evidence type="ECO:0000313" key="2">
    <source>
        <dbReference type="Proteomes" id="UP000232491"/>
    </source>
</evidence>
<sequence>MVNINGVDIDYRFDGAHGALPAEYTLQGLDGLDLSCLDWMRLSHVCRLMAARKRKPERAFVRISGWTADRPNMRLIVDVLQDDGETVRVPLPLTSAYLLVDAAECDDRFQYGWLDVLELLPEHVDYDRLDETGMRVVDWLNGMSLSYGWANAKETE</sequence>
<name>A0A2K9BPB7_BIFBR</name>
<dbReference type="RefSeq" id="WP_106620854.1">
    <property type="nucleotide sequence ID" value="NZ_CAKMBB010000004.1"/>
</dbReference>
<organism evidence="1 2">
    <name type="scientific">Bifidobacterium breve</name>
    <dbReference type="NCBI Taxonomy" id="1685"/>
    <lineage>
        <taxon>Bacteria</taxon>
        <taxon>Bacillati</taxon>
        <taxon>Actinomycetota</taxon>
        <taxon>Actinomycetes</taxon>
        <taxon>Bifidobacteriales</taxon>
        <taxon>Bifidobacteriaceae</taxon>
        <taxon>Bifidobacterium</taxon>
    </lineage>
</organism>
<reference evidence="1 2" key="1">
    <citation type="submission" date="2017-05" db="EMBL/GenBank/DDBJ databases">
        <title>Comparative genomics and methylome analysis of the gut commensal Bifidobacterium breve.</title>
        <authorList>
            <person name="Bottacini F."/>
            <person name="Morrissey R."/>
            <person name="Roberts R.J."/>
            <person name="James K."/>
            <person name="van Breen J."/>
            <person name="Egan M."/>
            <person name="Lambert J."/>
            <person name="van Limpt K."/>
            <person name="Stanton C."/>
            <person name="Knol J."/>
            <person name="O' Connell Motherway M."/>
            <person name="van Sinderen D."/>
        </authorList>
    </citation>
    <scope>NUCLEOTIDE SEQUENCE [LARGE SCALE GENOMIC DNA]</scope>
    <source>
        <strain evidence="1 2">215W447a</strain>
    </source>
</reference>
<protein>
    <submittedName>
        <fullName evidence="1">Uncharacterized protein</fullName>
    </submittedName>
</protein>
<dbReference type="Proteomes" id="UP000232491">
    <property type="component" value="Chromosome"/>
</dbReference>
<dbReference type="EMBL" id="CP021558">
    <property type="protein sequence ID" value="AUE03118.1"/>
    <property type="molecule type" value="Genomic_DNA"/>
</dbReference>
<proteinExistence type="predicted"/>
<accession>A0A2K9BPB7</accession>
<evidence type="ECO:0000313" key="1">
    <source>
        <dbReference type="EMBL" id="AUE03118.1"/>
    </source>
</evidence>
<gene>
    <name evidence="1" type="ORF">BB215W447A_1100</name>
</gene>